<dbReference type="EMBL" id="DVOL01000005">
    <property type="protein sequence ID" value="HIV10126.1"/>
    <property type="molecule type" value="Genomic_DNA"/>
</dbReference>
<evidence type="ECO:0000256" key="13">
    <source>
        <dbReference type="ARBA" id="ARBA00049289"/>
    </source>
</evidence>
<feature type="transmembrane region" description="Helical" evidence="14">
    <location>
        <begin position="125"/>
        <end position="143"/>
    </location>
</feature>
<evidence type="ECO:0000256" key="8">
    <source>
        <dbReference type="ARBA" id="ARBA00022840"/>
    </source>
</evidence>
<keyword evidence="7" id="KW-0813">Transport</keyword>
<sequence length="688" mass="72775">MKKRGKSGTPEARVGAKPDRAVGRAGIIASSVLTALLIILSLAYRLGLLGAGGLAALIYSGAALVLYIPTAIILWRTVKTGLLSVIRLKFGLGSVGAIGAVLGTALSLVLMAMALLKDPSYADSILLDAIAASMLLIALGGYLDEKTAPDNSGVKRLRELMPPYAMTVTLEGERLVPVSELERGSVVVVSSGEVIPCDGEIISGRLGVDRSIITGEGQLVGCETGQRVYLGTRAASGYARIRVEAVGEESSLGALIKSAEEKGSGKARPDSAYLRADMLIALGITVIAVAAFIFWLFRGETVLTSWEVLTQVLVLSSPYAFLLARSSAYIYAKRKCHREGILLKDPRSCDKMARVDTVVVDKTGTVTVGRPFVTRVVPFGVSAEELVMLAASLAEASAHPISQAILDYAQKNDIYPDRCEDCRIEGGTKLLGTVGESIIAASPPEEMYLGQGQNEGYMAVIKPYMEDGRQIISLSKDDVPIGILILADRLKPTSRTALRSLRSMGIKTVMLTGDREQAARGLLGESELSELISEVSPEQKGGVVAGLCKSGTVAMVGDSVNDIAALASSDVGIAMGAGSVAVVDSAQMVLLRNDLRDIAKAIRLSRTLSQIIKENFFWSVFYSAIMLPVTAGLAVALGKEPVPSAAGIISMGLSFISVFLNSSRILAHDLTKKEEPAEKITESKSKKE</sequence>
<keyword evidence="14" id="KW-1003">Cell membrane</keyword>
<dbReference type="SUPFAM" id="SSF81653">
    <property type="entry name" value="Calcium ATPase, transduction domain A"/>
    <property type="match status" value="1"/>
</dbReference>
<dbReference type="InterPro" id="IPR001757">
    <property type="entry name" value="P_typ_ATPase"/>
</dbReference>
<comment type="similarity">
    <text evidence="2 14">Belongs to the cation transport ATPase (P-type) (TC 3.A.3) family. Type IB subfamily.</text>
</comment>
<dbReference type="NCBIfam" id="TIGR01494">
    <property type="entry name" value="ATPase_P-type"/>
    <property type="match status" value="2"/>
</dbReference>
<feature type="transmembrane region" description="Helical" evidence="14">
    <location>
        <begin position="56"/>
        <end position="78"/>
    </location>
</feature>
<dbReference type="GO" id="GO:0012505">
    <property type="term" value="C:endomembrane system"/>
    <property type="evidence" value="ECO:0007669"/>
    <property type="project" value="UniProtKB-SubCell"/>
</dbReference>
<feature type="transmembrane region" description="Helical" evidence="14">
    <location>
        <begin position="90"/>
        <end position="113"/>
    </location>
</feature>
<comment type="caution">
    <text evidence="16">The sequence shown here is derived from an EMBL/GenBank/DDBJ whole genome shotgun (WGS) entry which is preliminary data.</text>
</comment>
<dbReference type="AlphaFoldDB" id="A0A9D1NNU9"/>
<dbReference type="InterPro" id="IPR018303">
    <property type="entry name" value="ATPase_P-typ_P_site"/>
</dbReference>
<feature type="transmembrane region" description="Helical" evidence="14">
    <location>
        <begin position="21"/>
        <end position="44"/>
    </location>
</feature>
<evidence type="ECO:0000313" key="17">
    <source>
        <dbReference type="Proteomes" id="UP000823960"/>
    </source>
</evidence>
<evidence type="ECO:0000313" key="16">
    <source>
        <dbReference type="EMBL" id="HIV10126.1"/>
    </source>
</evidence>
<comment type="catalytic activity">
    <reaction evidence="13">
        <text>Cu(+)(in) + ATP + H2O = Cu(+)(out) + ADP + phosphate + H(+)</text>
        <dbReference type="Rhea" id="RHEA:25792"/>
        <dbReference type="ChEBI" id="CHEBI:15377"/>
        <dbReference type="ChEBI" id="CHEBI:15378"/>
        <dbReference type="ChEBI" id="CHEBI:30616"/>
        <dbReference type="ChEBI" id="CHEBI:43474"/>
        <dbReference type="ChEBI" id="CHEBI:49552"/>
        <dbReference type="ChEBI" id="CHEBI:456216"/>
        <dbReference type="EC" id="7.2.2.8"/>
    </reaction>
</comment>
<dbReference type="SUPFAM" id="SSF56784">
    <property type="entry name" value="HAD-like"/>
    <property type="match status" value="1"/>
</dbReference>
<keyword evidence="5 14" id="KW-0479">Metal-binding</keyword>
<feature type="transmembrane region" description="Helical" evidence="14">
    <location>
        <begin position="616"/>
        <end position="638"/>
    </location>
</feature>
<dbReference type="Gene3D" id="3.40.50.1000">
    <property type="entry name" value="HAD superfamily/HAD-like"/>
    <property type="match status" value="1"/>
</dbReference>
<dbReference type="SFLD" id="SFLDG00002">
    <property type="entry name" value="C1.7:_P-type_atpase_like"/>
    <property type="match status" value="1"/>
</dbReference>
<feature type="transmembrane region" description="Helical" evidence="14">
    <location>
        <begin position="278"/>
        <end position="297"/>
    </location>
</feature>
<organism evidence="16 17">
    <name type="scientific">Candidatus Faeciplasma avium</name>
    <dbReference type="NCBI Taxonomy" id="2840798"/>
    <lineage>
        <taxon>Bacteria</taxon>
        <taxon>Bacillati</taxon>
        <taxon>Bacillota</taxon>
        <taxon>Clostridia</taxon>
        <taxon>Eubacteriales</taxon>
        <taxon>Oscillospiraceae</taxon>
        <taxon>Oscillospiraceae incertae sedis</taxon>
        <taxon>Candidatus Faeciplasma</taxon>
    </lineage>
</organism>
<keyword evidence="4 14" id="KW-0812">Transmembrane</keyword>
<keyword evidence="9" id="KW-1278">Translocase</keyword>
<dbReference type="SUPFAM" id="SSF81660">
    <property type="entry name" value="Metal cation-transporting ATPase, ATP-binding domain N"/>
    <property type="match status" value="1"/>
</dbReference>
<name>A0A9D1NNU9_9FIRM</name>
<evidence type="ECO:0000259" key="15">
    <source>
        <dbReference type="Pfam" id="PF00122"/>
    </source>
</evidence>
<evidence type="ECO:0000256" key="5">
    <source>
        <dbReference type="ARBA" id="ARBA00022723"/>
    </source>
</evidence>
<evidence type="ECO:0000256" key="11">
    <source>
        <dbReference type="ARBA" id="ARBA00023008"/>
    </source>
</evidence>
<evidence type="ECO:0000256" key="9">
    <source>
        <dbReference type="ARBA" id="ARBA00022967"/>
    </source>
</evidence>
<reference evidence="16" key="2">
    <citation type="journal article" date="2021" name="PeerJ">
        <title>Extensive microbial diversity within the chicken gut microbiome revealed by metagenomics and culture.</title>
        <authorList>
            <person name="Gilroy R."/>
            <person name="Ravi A."/>
            <person name="Getino M."/>
            <person name="Pursley I."/>
            <person name="Horton D.L."/>
            <person name="Alikhan N.F."/>
            <person name="Baker D."/>
            <person name="Gharbi K."/>
            <person name="Hall N."/>
            <person name="Watson M."/>
            <person name="Adriaenssens E.M."/>
            <person name="Foster-Nyarko E."/>
            <person name="Jarju S."/>
            <person name="Secka A."/>
            <person name="Antonio M."/>
            <person name="Oren A."/>
            <person name="Chaudhuri R.R."/>
            <person name="La Ragione R."/>
            <person name="Hildebrand F."/>
            <person name="Pallen M.J."/>
        </authorList>
    </citation>
    <scope>NUCLEOTIDE SEQUENCE</scope>
    <source>
        <strain evidence="16">1370</strain>
    </source>
</reference>
<protein>
    <recommendedName>
        <fullName evidence="3">P-type Cu(+) transporter</fullName>
        <ecNumber evidence="3">7.2.2.8</ecNumber>
    </recommendedName>
</protein>
<dbReference type="NCBIfam" id="TIGR01525">
    <property type="entry name" value="ATPase-IB_hvy"/>
    <property type="match status" value="1"/>
</dbReference>
<dbReference type="PRINTS" id="PR00119">
    <property type="entry name" value="CATATPASE"/>
</dbReference>
<dbReference type="GO" id="GO:0005507">
    <property type="term" value="F:copper ion binding"/>
    <property type="evidence" value="ECO:0007669"/>
    <property type="project" value="TreeGrafter"/>
</dbReference>
<proteinExistence type="inferred from homology"/>
<reference evidence="16" key="1">
    <citation type="submission" date="2020-10" db="EMBL/GenBank/DDBJ databases">
        <authorList>
            <person name="Gilroy R."/>
        </authorList>
    </citation>
    <scope>NUCLEOTIDE SEQUENCE</scope>
    <source>
        <strain evidence="16">1370</strain>
    </source>
</reference>
<dbReference type="Proteomes" id="UP000823960">
    <property type="component" value="Unassembled WGS sequence"/>
</dbReference>
<keyword evidence="7" id="KW-0187">Copper transport</keyword>
<dbReference type="GO" id="GO:0055070">
    <property type="term" value="P:copper ion homeostasis"/>
    <property type="evidence" value="ECO:0007669"/>
    <property type="project" value="TreeGrafter"/>
</dbReference>
<evidence type="ECO:0000256" key="3">
    <source>
        <dbReference type="ARBA" id="ARBA00012517"/>
    </source>
</evidence>
<dbReference type="Pfam" id="PF00122">
    <property type="entry name" value="E1-E2_ATPase"/>
    <property type="match status" value="1"/>
</dbReference>
<evidence type="ECO:0000256" key="10">
    <source>
        <dbReference type="ARBA" id="ARBA00022989"/>
    </source>
</evidence>
<evidence type="ECO:0000256" key="12">
    <source>
        <dbReference type="ARBA" id="ARBA00023136"/>
    </source>
</evidence>
<evidence type="ECO:0000256" key="1">
    <source>
        <dbReference type="ARBA" id="ARBA00004127"/>
    </source>
</evidence>
<dbReference type="InterPro" id="IPR023214">
    <property type="entry name" value="HAD_sf"/>
</dbReference>
<dbReference type="Gene3D" id="2.70.150.10">
    <property type="entry name" value="Calcium-transporting ATPase, cytoplasmic transduction domain A"/>
    <property type="match status" value="1"/>
</dbReference>
<evidence type="ECO:0000256" key="7">
    <source>
        <dbReference type="ARBA" id="ARBA00022796"/>
    </source>
</evidence>
<dbReference type="GO" id="GO:0043682">
    <property type="term" value="F:P-type divalent copper transporter activity"/>
    <property type="evidence" value="ECO:0007669"/>
    <property type="project" value="TreeGrafter"/>
</dbReference>
<dbReference type="PANTHER" id="PTHR43520">
    <property type="entry name" value="ATP7, ISOFORM B"/>
    <property type="match status" value="1"/>
</dbReference>
<evidence type="ECO:0000256" key="2">
    <source>
        <dbReference type="ARBA" id="ARBA00006024"/>
    </source>
</evidence>
<dbReference type="InterPro" id="IPR008250">
    <property type="entry name" value="ATPase_P-typ_transduc_dom_A_sf"/>
</dbReference>
<dbReference type="InterPro" id="IPR044492">
    <property type="entry name" value="P_typ_ATPase_HD_dom"/>
</dbReference>
<keyword evidence="10 14" id="KW-1133">Transmembrane helix</keyword>
<dbReference type="EC" id="7.2.2.8" evidence="3"/>
<dbReference type="InterPro" id="IPR036412">
    <property type="entry name" value="HAD-like_sf"/>
</dbReference>
<dbReference type="InterPro" id="IPR023299">
    <property type="entry name" value="ATPase_P-typ_cyto_dom_N"/>
</dbReference>
<keyword evidence="12 14" id="KW-0472">Membrane</keyword>
<feature type="domain" description="P-type ATPase A" evidence="15">
    <location>
        <begin position="160"/>
        <end position="259"/>
    </location>
</feature>
<keyword evidence="8 14" id="KW-0067">ATP-binding</keyword>
<evidence type="ECO:0000256" key="6">
    <source>
        <dbReference type="ARBA" id="ARBA00022741"/>
    </source>
</evidence>
<comment type="subcellular location">
    <subcellularLocation>
        <location evidence="14">Cell membrane</location>
    </subcellularLocation>
    <subcellularLocation>
        <location evidence="1">Endomembrane system</location>
        <topology evidence="1">Multi-pass membrane protein</topology>
    </subcellularLocation>
</comment>
<accession>A0A9D1NNU9</accession>
<evidence type="ECO:0000256" key="4">
    <source>
        <dbReference type="ARBA" id="ARBA00022692"/>
    </source>
</evidence>
<dbReference type="SFLD" id="SFLDF00027">
    <property type="entry name" value="p-type_atpase"/>
    <property type="match status" value="1"/>
</dbReference>
<dbReference type="InterPro" id="IPR027256">
    <property type="entry name" value="P-typ_ATPase_IB"/>
</dbReference>
<dbReference type="GO" id="GO:0016887">
    <property type="term" value="F:ATP hydrolysis activity"/>
    <property type="evidence" value="ECO:0007669"/>
    <property type="project" value="InterPro"/>
</dbReference>
<dbReference type="InterPro" id="IPR059000">
    <property type="entry name" value="ATPase_P-type_domA"/>
</dbReference>
<dbReference type="PROSITE" id="PS00154">
    <property type="entry name" value="ATPASE_E1_E2"/>
    <property type="match status" value="1"/>
</dbReference>
<feature type="transmembrane region" description="Helical" evidence="14">
    <location>
        <begin position="309"/>
        <end position="332"/>
    </location>
</feature>
<dbReference type="PANTHER" id="PTHR43520:SF8">
    <property type="entry name" value="P-TYPE CU(+) TRANSPORTER"/>
    <property type="match status" value="1"/>
</dbReference>
<gene>
    <name evidence="16" type="ORF">IAD28_00295</name>
</gene>
<dbReference type="GO" id="GO:0005886">
    <property type="term" value="C:plasma membrane"/>
    <property type="evidence" value="ECO:0007669"/>
    <property type="project" value="UniProtKB-SubCell"/>
</dbReference>
<dbReference type="GO" id="GO:0005524">
    <property type="term" value="F:ATP binding"/>
    <property type="evidence" value="ECO:0007669"/>
    <property type="project" value="UniProtKB-UniRule"/>
</dbReference>
<keyword evidence="7" id="KW-0406">Ion transport</keyword>
<feature type="transmembrane region" description="Helical" evidence="14">
    <location>
        <begin position="644"/>
        <end position="663"/>
    </location>
</feature>
<keyword evidence="6 14" id="KW-0547">Nucleotide-binding</keyword>
<keyword evidence="11" id="KW-0186">Copper</keyword>
<evidence type="ECO:0000256" key="14">
    <source>
        <dbReference type="RuleBase" id="RU362081"/>
    </source>
</evidence>
<dbReference type="GO" id="GO:0140581">
    <property type="term" value="F:P-type monovalent copper transporter activity"/>
    <property type="evidence" value="ECO:0007669"/>
    <property type="project" value="UniProtKB-EC"/>
</dbReference>
<dbReference type="SFLD" id="SFLDS00003">
    <property type="entry name" value="Haloacid_Dehalogenase"/>
    <property type="match status" value="1"/>
</dbReference>
<dbReference type="Gene3D" id="3.40.1110.10">
    <property type="entry name" value="Calcium-transporting ATPase, cytoplasmic domain N"/>
    <property type="match status" value="1"/>
</dbReference>
<dbReference type="Pfam" id="PF00702">
    <property type="entry name" value="Hydrolase"/>
    <property type="match status" value="1"/>
</dbReference>